<keyword evidence="1" id="KW-0732">Signal</keyword>
<dbReference type="EMBL" id="PVYX01000001">
    <property type="protein sequence ID" value="PRX57906.1"/>
    <property type="molecule type" value="Genomic_DNA"/>
</dbReference>
<evidence type="ECO:0000313" key="3">
    <source>
        <dbReference type="EMBL" id="PRX57906.1"/>
    </source>
</evidence>
<dbReference type="SUPFAM" id="SSF101874">
    <property type="entry name" value="YceI-like"/>
    <property type="match status" value="1"/>
</dbReference>
<evidence type="ECO:0000256" key="1">
    <source>
        <dbReference type="SAM" id="SignalP"/>
    </source>
</evidence>
<accession>A0A2T0MK80</accession>
<evidence type="ECO:0000259" key="2">
    <source>
        <dbReference type="Pfam" id="PF04264"/>
    </source>
</evidence>
<organism evidence="3 4">
    <name type="scientific">Flagellimonas meridianipacifica</name>
    <dbReference type="NCBI Taxonomy" id="1080225"/>
    <lineage>
        <taxon>Bacteria</taxon>
        <taxon>Pseudomonadati</taxon>
        <taxon>Bacteroidota</taxon>
        <taxon>Flavobacteriia</taxon>
        <taxon>Flavobacteriales</taxon>
        <taxon>Flavobacteriaceae</taxon>
        <taxon>Flagellimonas</taxon>
    </lineage>
</organism>
<dbReference type="OrthoDB" id="116832at2"/>
<feature type="chain" id="PRO_5015740550" evidence="1">
    <location>
        <begin position="21"/>
        <end position="183"/>
    </location>
</feature>
<dbReference type="Gene3D" id="2.40.128.110">
    <property type="entry name" value="Lipid/polyisoprenoid-binding, YceI-like"/>
    <property type="match status" value="1"/>
</dbReference>
<keyword evidence="4" id="KW-1185">Reference proteome</keyword>
<dbReference type="Pfam" id="PF04264">
    <property type="entry name" value="YceI"/>
    <property type="match status" value="1"/>
</dbReference>
<dbReference type="AlphaFoldDB" id="A0A2T0MK80"/>
<reference evidence="3 4" key="1">
    <citation type="submission" date="2018-03" db="EMBL/GenBank/DDBJ databases">
        <title>Genomic Encyclopedia of Archaeal and Bacterial Type Strains, Phase II (KMG-II): from individual species to whole genera.</title>
        <authorList>
            <person name="Goeker M."/>
        </authorList>
    </citation>
    <scope>NUCLEOTIDE SEQUENCE [LARGE SCALE GENOMIC DNA]</scope>
    <source>
        <strain evidence="3 4">DSM 25027</strain>
    </source>
</reference>
<proteinExistence type="predicted"/>
<sequence length="183" mass="20828">MNRFLLLLALSLSQLCLGQAGERIITKQGQVSFFSHTSVEDIEATNNQVLSIVDFTSKEVAISMLMRAFVFKKALMQEHFNESYIESDIYPKCSFEGKILDLERPLPQEQTKLIKGNITIHGVSKELEIKTKIENDQDKISFSGTFNLTVADFKIKIPPIVAGNISKTIEVNFRFEEYLPYEN</sequence>
<gene>
    <name evidence="3" type="ORF">CLV81_1920</name>
</gene>
<feature type="signal peptide" evidence="1">
    <location>
        <begin position="1"/>
        <end position="20"/>
    </location>
</feature>
<dbReference type="InterPro" id="IPR036761">
    <property type="entry name" value="TTHA0802/YceI-like_sf"/>
</dbReference>
<protein>
    <submittedName>
        <fullName evidence="3">YceI-like domain-containing protein</fullName>
    </submittedName>
</protein>
<feature type="domain" description="Lipid/polyisoprenoid-binding YceI-like" evidence="2">
    <location>
        <begin position="26"/>
        <end position="176"/>
    </location>
</feature>
<dbReference type="Proteomes" id="UP000237640">
    <property type="component" value="Unassembled WGS sequence"/>
</dbReference>
<evidence type="ECO:0000313" key="4">
    <source>
        <dbReference type="Proteomes" id="UP000237640"/>
    </source>
</evidence>
<comment type="caution">
    <text evidence="3">The sequence shown here is derived from an EMBL/GenBank/DDBJ whole genome shotgun (WGS) entry which is preliminary data.</text>
</comment>
<name>A0A2T0MK80_9FLAO</name>
<dbReference type="RefSeq" id="WP_106144764.1">
    <property type="nucleotide sequence ID" value="NZ_PVYX01000001.1"/>
</dbReference>
<dbReference type="InterPro" id="IPR007372">
    <property type="entry name" value="Lipid/polyisoprenoid-bd_YceI"/>
</dbReference>